<name>A0ABD0QV01_CIRMR</name>
<evidence type="ECO:0008006" key="4">
    <source>
        <dbReference type="Google" id="ProtNLM"/>
    </source>
</evidence>
<feature type="region of interest" description="Disordered" evidence="1">
    <location>
        <begin position="1"/>
        <end position="55"/>
    </location>
</feature>
<reference evidence="2 3" key="1">
    <citation type="submission" date="2024-05" db="EMBL/GenBank/DDBJ databases">
        <title>Genome sequencing and assembly of Indian major carp, Cirrhinus mrigala (Hamilton, 1822).</title>
        <authorList>
            <person name="Mohindra V."/>
            <person name="Chowdhury L.M."/>
            <person name="Lal K."/>
            <person name="Jena J.K."/>
        </authorList>
    </citation>
    <scope>NUCLEOTIDE SEQUENCE [LARGE SCALE GENOMIC DNA]</scope>
    <source>
        <strain evidence="2">CM1030</strain>
        <tissue evidence="2">Blood</tissue>
    </source>
</reference>
<feature type="non-terminal residue" evidence="2">
    <location>
        <position position="1"/>
    </location>
</feature>
<accession>A0ABD0QV01</accession>
<feature type="compositionally biased region" description="Pro residues" evidence="1">
    <location>
        <begin position="29"/>
        <end position="38"/>
    </location>
</feature>
<protein>
    <recommendedName>
        <fullName evidence="4">WW domain containing adaptor with coiled-coil</fullName>
    </recommendedName>
</protein>
<evidence type="ECO:0000256" key="1">
    <source>
        <dbReference type="SAM" id="MobiDB-lite"/>
    </source>
</evidence>
<sequence length="55" mass="5552">GPPPSVASVPLQPLTTDLLPNHRMAPGGEAPPPPPTPPTGSSTPTQRITGPKPLQ</sequence>
<dbReference type="Proteomes" id="UP001529510">
    <property type="component" value="Unassembled WGS sequence"/>
</dbReference>
<dbReference type="AlphaFoldDB" id="A0ABD0QV01"/>
<comment type="caution">
    <text evidence="2">The sequence shown here is derived from an EMBL/GenBank/DDBJ whole genome shotgun (WGS) entry which is preliminary data.</text>
</comment>
<evidence type="ECO:0000313" key="2">
    <source>
        <dbReference type="EMBL" id="KAL0190034.1"/>
    </source>
</evidence>
<evidence type="ECO:0000313" key="3">
    <source>
        <dbReference type="Proteomes" id="UP001529510"/>
    </source>
</evidence>
<dbReference type="EMBL" id="JAMKFB020000007">
    <property type="protein sequence ID" value="KAL0190034.1"/>
    <property type="molecule type" value="Genomic_DNA"/>
</dbReference>
<keyword evidence="3" id="KW-1185">Reference proteome</keyword>
<proteinExistence type="predicted"/>
<feature type="non-terminal residue" evidence="2">
    <location>
        <position position="55"/>
    </location>
</feature>
<organism evidence="2 3">
    <name type="scientific">Cirrhinus mrigala</name>
    <name type="common">Mrigala</name>
    <dbReference type="NCBI Taxonomy" id="683832"/>
    <lineage>
        <taxon>Eukaryota</taxon>
        <taxon>Metazoa</taxon>
        <taxon>Chordata</taxon>
        <taxon>Craniata</taxon>
        <taxon>Vertebrata</taxon>
        <taxon>Euteleostomi</taxon>
        <taxon>Actinopterygii</taxon>
        <taxon>Neopterygii</taxon>
        <taxon>Teleostei</taxon>
        <taxon>Ostariophysi</taxon>
        <taxon>Cypriniformes</taxon>
        <taxon>Cyprinidae</taxon>
        <taxon>Labeoninae</taxon>
        <taxon>Labeonini</taxon>
        <taxon>Cirrhinus</taxon>
    </lineage>
</organism>
<gene>
    <name evidence="2" type="ORF">M9458_017133</name>
</gene>